<keyword evidence="2" id="KW-0732">Signal</keyword>
<reference evidence="3" key="2">
    <citation type="submission" date="2013-10" db="EMBL/GenBank/DDBJ databases">
        <authorList>
            <person name="Aslett M."/>
        </authorList>
    </citation>
    <scope>NUCLEOTIDE SEQUENCE [LARGE SCALE GENOMIC DNA]</scope>
    <source>
        <strain evidence="3">Houghton</strain>
    </source>
</reference>
<organism evidence="3 4">
    <name type="scientific">Eimeria necatrix</name>
    <dbReference type="NCBI Taxonomy" id="51315"/>
    <lineage>
        <taxon>Eukaryota</taxon>
        <taxon>Sar</taxon>
        <taxon>Alveolata</taxon>
        <taxon>Apicomplexa</taxon>
        <taxon>Conoidasida</taxon>
        <taxon>Coccidia</taxon>
        <taxon>Eucoccidiorida</taxon>
        <taxon>Eimeriorina</taxon>
        <taxon>Eimeriidae</taxon>
        <taxon>Eimeria</taxon>
    </lineage>
</organism>
<feature type="compositionally biased region" description="Basic and acidic residues" evidence="1">
    <location>
        <begin position="202"/>
        <end position="232"/>
    </location>
</feature>
<dbReference type="GeneID" id="25477137"/>
<evidence type="ECO:0000256" key="2">
    <source>
        <dbReference type="SAM" id="SignalP"/>
    </source>
</evidence>
<feature type="region of interest" description="Disordered" evidence="1">
    <location>
        <begin position="341"/>
        <end position="361"/>
    </location>
</feature>
<accession>U6MS25</accession>
<dbReference type="EMBL" id="HG722954">
    <property type="protein sequence ID" value="CDJ64455.1"/>
    <property type="molecule type" value="Genomic_DNA"/>
</dbReference>
<gene>
    <name evidence="3" type="ORF">ENH_00070040</name>
</gene>
<feature type="compositionally biased region" description="Basic and acidic residues" evidence="1">
    <location>
        <begin position="341"/>
        <end position="358"/>
    </location>
</feature>
<dbReference type="OrthoDB" id="347436at2759"/>
<protein>
    <submittedName>
        <fullName evidence="3">Uncharacterized protein</fullName>
    </submittedName>
</protein>
<feature type="chain" id="PRO_5012994671" evidence="2">
    <location>
        <begin position="16"/>
        <end position="615"/>
    </location>
</feature>
<evidence type="ECO:0000313" key="3">
    <source>
        <dbReference type="EMBL" id="CDJ64455.1"/>
    </source>
</evidence>
<dbReference type="RefSeq" id="XP_013432922.1">
    <property type="nucleotide sequence ID" value="XM_013577468.1"/>
</dbReference>
<feature type="compositionally biased region" description="Basic and acidic residues" evidence="1">
    <location>
        <begin position="241"/>
        <end position="303"/>
    </location>
</feature>
<evidence type="ECO:0000313" key="4">
    <source>
        <dbReference type="Proteomes" id="UP000030754"/>
    </source>
</evidence>
<feature type="compositionally biased region" description="Polar residues" evidence="1">
    <location>
        <begin position="162"/>
        <end position="173"/>
    </location>
</feature>
<feature type="region of interest" description="Disordered" evidence="1">
    <location>
        <begin position="102"/>
        <end position="303"/>
    </location>
</feature>
<dbReference type="Proteomes" id="UP000030754">
    <property type="component" value="Unassembled WGS sequence"/>
</dbReference>
<proteinExistence type="predicted"/>
<feature type="signal peptide" evidence="2">
    <location>
        <begin position="1"/>
        <end position="15"/>
    </location>
</feature>
<keyword evidence="4" id="KW-1185">Reference proteome</keyword>
<name>U6MS25_9EIME</name>
<feature type="compositionally biased region" description="Acidic residues" evidence="1">
    <location>
        <begin position="104"/>
        <end position="113"/>
    </location>
</feature>
<dbReference type="VEuPathDB" id="ToxoDB:ENH_00070040"/>
<reference evidence="3" key="1">
    <citation type="submission" date="2013-10" db="EMBL/GenBank/DDBJ databases">
        <title>Genomic analysis of the causative agents of coccidiosis in chickens.</title>
        <authorList>
            <person name="Reid A.J."/>
            <person name="Blake D."/>
            <person name="Billington K."/>
            <person name="Browne H."/>
            <person name="Dunn M."/>
            <person name="Hung S."/>
            <person name="Kawahara F."/>
            <person name="Miranda-Saavedra D."/>
            <person name="Mourier T."/>
            <person name="Nagra H."/>
            <person name="Otto T.D."/>
            <person name="Rawlings N."/>
            <person name="Sanchez A."/>
            <person name="Sanders M."/>
            <person name="Subramaniam C."/>
            <person name="Tay Y."/>
            <person name="Dear P."/>
            <person name="Doerig C."/>
            <person name="Gruber A."/>
            <person name="Parkinson J."/>
            <person name="Shirley M."/>
            <person name="Wan K.L."/>
            <person name="Berriman M."/>
            <person name="Tomley F."/>
            <person name="Pain A."/>
        </authorList>
    </citation>
    <scope>NUCLEOTIDE SEQUENCE [LARGE SCALE GENOMIC DNA]</scope>
    <source>
        <strain evidence="3">Houghton</strain>
    </source>
</reference>
<dbReference type="AlphaFoldDB" id="U6MS25"/>
<feature type="compositionally biased region" description="Basic and acidic residues" evidence="1">
    <location>
        <begin position="174"/>
        <end position="195"/>
    </location>
</feature>
<sequence>MREVFSILLVAFALATNDHGCATAILDRNRSLHGLSGGSSDERFLQNATSTFSNSPLLGSRGFSLQGVVQPEGPALRRVTGPSSRLISMAPLNGAFVQLGAEHEDAEQEETEEKGENATSSGESQEEKSKTSPSDNEEAESSHGGSAAANKKETVEKLPEEASSSAHETQGSHVSDEEHLHSIRSEAEPKKHAEGAEGTNAAEKETEHKQSEHAKTPESEGEKKHEAKKEQPSHPQGETMPKGHKEGEAEKAGKKAGEEEEEKKHTKQEAGSEKEETSTHEETKTEAHRPEHHPHEVSPERAFDSLVNRIRPLLKATKGQELYSRLVTIIDLHEKAAEAEKELENEAKKEEPKAEAQKKTAVPDIAVQEDLLLTQQLSNMWVLPFYEENKRETCLSGFEKLSHEASVTCADPECFKLETQAQQCPYMMIKSIMRKEDLEAQTGPHTDKKKHNAKTGKDHMVLGFDGECRKPESLGSEILNMLQHPKHLAKKHALERSTGSGGTVPLQKHHLDLICDPEDKTEYPSCKTVYEALQHVKEPKPRALPELLVLTDIQDLKNTLGLYRIVFLFEGLVQFATPDGTKIDVYQHKLPAEEAEFLHKYRHKDISATIMMKGE</sequence>
<feature type="compositionally biased region" description="Basic and acidic residues" evidence="1">
    <location>
        <begin position="150"/>
        <end position="160"/>
    </location>
</feature>
<evidence type="ECO:0000256" key="1">
    <source>
        <dbReference type="SAM" id="MobiDB-lite"/>
    </source>
</evidence>